<feature type="transmembrane region" description="Helical" evidence="2">
    <location>
        <begin position="64"/>
        <end position="85"/>
    </location>
</feature>
<keyword evidence="2" id="KW-1133">Transmembrane helix</keyword>
<evidence type="ECO:0000256" key="2">
    <source>
        <dbReference type="SAM" id="Phobius"/>
    </source>
</evidence>
<organism evidence="3">
    <name type="scientific">Streptomyces sp. NBC_00008</name>
    <dbReference type="NCBI Taxonomy" id="2903610"/>
    <lineage>
        <taxon>Bacteria</taxon>
        <taxon>Bacillati</taxon>
        <taxon>Actinomycetota</taxon>
        <taxon>Actinomycetes</taxon>
        <taxon>Kitasatosporales</taxon>
        <taxon>Streptomycetaceae</taxon>
        <taxon>Streptomyces</taxon>
    </lineage>
</organism>
<evidence type="ECO:0008006" key="4">
    <source>
        <dbReference type="Google" id="ProtNLM"/>
    </source>
</evidence>
<protein>
    <recommendedName>
        <fullName evidence="4">Integral membrane protein</fullName>
    </recommendedName>
</protein>
<feature type="transmembrane region" description="Helical" evidence="2">
    <location>
        <begin position="105"/>
        <end position="126"/>
    </location>
</feature>
<proteinExistence type="predicted"/>
<feature type="compositionally biased region" description="Basic and acidic residues" evidence="1">
    <location>
        <begin position="357"/>
        <end position="366"/>
    </location>
</feature>
<gene>
    <name evidence="3" type="ORF">OG398_26215</name>
</gene>
<name>A0AAU2VWP2_9ACTN</name>
<feature type="transmembrane region" description="Helical" evidence="2">
    <location>
        <begin position="172"/>
        <end position="192"/>
    </location>
</feature>
<dbReference type="EMBL" id="CP108313">
    <property type="protein sequence ID" value="WTW71503.1"/>
    <property type="molecule type" value="Genomic_DNA"/>
</dbReference>
<reference evidence="3" key="1">
    <citation type="submission" date="2022-10" db="EMBL/GenBank/DDBJ databases">
        <title>The complete genomes of actinobacterial strains from the NBC collection.</title>
        <authorList>
            <person name="Joergensen T.S."/>
            <person name="Alvarez Arevalo M."/>
            <person name="Sterndorff E.B."/>
            <person name="Faurdal D."/>
            <person name="Vuksanovic O."/>
            <person name="Mourched A.-S."/>
            <person name="Charusanti P."/>
            <person name="Shaw S."/>
            <person name="Blin K."/>
            <person name="Weber T."/>
        </authorList>
    </citation>
    <scope>NUCLEOTIDE SEQUENCE</scope>
    <source>
        <strain evidence="3">NBC_00008</strain>
    </source>
</reference>
<keyword evidence="2" id="KW-0812">Transmembrane</keyword>
<evidence type="ECO:0000313" key="3">
    <source>
        <dbReference type="EMBL" id="WTW71503.1"/>
    </source>
</evidence>
<feature type="region of interest" description="Disordered" evidence="1">
    <location>
        <begin position="352"/>
        <end position="396"/>
    </location>
</feature>
<evidence type="ECO:0000256" key="1">
    <source>
        <dbReference type="SAM" id="MobiDB-lite"/>
    </source>
</evidence>
<feature type="transmembrane region" description="Helical" evidence="2">
    <location>
        <begin position="29"/>
        <end position="52"/>
    </location>
</feature>
<keyword evidence="2" id="KW-0472">Membrane</keyword>
<feature type="transmembrane region" description="Helical" evidence="2">
    <location>
        <begin position="138"/>
        <end position="160"/>
    </location>
</feature>
<feature type="transmembrane region" description="Helical" evidence="2">
    <location>
        <begin position="229"/>
        <end position="248"/>
    </location>
</feature>
<sequence length="396" mass="43469">MDHGEHQDPARYESGDGCLTTLIRIPVRIVVLVLVLPVRMVWDALVACARAADRTLLRPLGRALSWLFHVLVAVPAGWLWAWVLTPLGHGLRWLARAVFVWPWTALWRYVVVPGVRYGIVVPLRWLYAAVLTPLGHGLRWVCLTLLAPAGRGVLAGIGWLLRGVLVLPAVGAWRYVLVPLGLAAAWAGRHLVVVPARWVYRELLTPLGRGTAWLLDLLARGVAAGFRGLWAGLRLLVLVLLVTPLVWGYQRVLAPVGREVAAAFGFAWRAAGFVSRAVGRALARLAWYLVGAPVAWAYRMVCAPVGHFVRRAVWAPVRRAAVAAGRTARDTLRTARETVRRARRDAWRALVGGPRVPEPREPDRRVARTLGSTTTVPSAAPEPEISLHGGKPARQG</sequence>
<accession>A0AAU2VWP2</accession>
<dbReference type="AlphaFoldDB" id="A0AAU2VWP2"/>